<gene>
    <name evidence="1" type="ORF">BG261_05370</name>
</gene>
<accession>A0A1E8GKP5</accession>
<keyword evidence="2" id="KW-1185">Reference proteome</keyword>
<organism evidence="1 2">
    <name type="scientific">Floricoccus tropicus</name>
    <dbReference type="NCBI Taxonomy" id="1859473"/>
    <lineage>
        <taxon>Bacteria</taxon>
        <taxon>Bacillati</taxon>
        <taxon>Bacillota</taxon>
        <taxon>Bacilli</taxon>
        <taxon>Lactobacillales</taxon>
        <taxon>Streptococcaceae</taxon>
        <taxon>Floricoccus</taxon>
    </lineage>
</organism>
<name>A0A1E8GKP5_9LACT</name>
<protein>
    <recommendedName>
        <fullName evidence="3">Minor capsid protein</fullName>
    </recommendedName>
</protein>
<dbReference type="RefSeq" id="WP_070792753.1">
    <property type="nucleotide sequence ID" value="NZ_MKIR01000023.1"/>
</dbReference>
<evidence type="ECO:0000313" key="2">
    <source>
        <dbReference type="Proteomes" id="UP000178622"/>
    </source>
</evidence>
<dbReference type="OrthoDB" id="2912567at2"/>
<dbReference type="EMBL" id="MKIR01000023">
    <property type="protein sequence ID" value="OFI48820.1"/>
    <property type="molecule type" value="Genomic_DNA"/>
</dbReference>
<dbReference type="Pfam" id="PF10665">
    <property type="entry name" value="Minor_capsid_1"/>
    <property type="match status" value="1"/>
</dbReference>
<dbReference type="STRING" id="1859473.BG261_05370"/>
<reference evidence="2" key="1">
    <citation type="submission" date="2016-09" db="EMBL/GenBank/DDBJ databases">
        <title>Draft genome sequence of a novel species of the family Streptococcaceae isolated from flowers.</title>
        <authorList>
            <person name="Chuah L.-O."/>
            <person name="Yap K.-P."/>
            <person name="Thong K.L."/>
            <person name="Liong M.T."/>
            <person name="Ahmad R."/>
            <person name="Rusul G."/>
        </authorList>
    </citation>
    <scope>NUCLEOTIDE SEQUENCE [LARGE SCALE GENOMIC DNA]</scope>
    <source>
        <strain evidence="2">DF1</strain>
    </source>
</reference>
<sequence length="113" mass="13434">MRIKLPPKQAFPHSITIKQLDDTDIWDKDSYKEEIILNTVRFDEGYNFRRQGVNSTEEMPNSLITMFKKYNSNMPTFSTKDIVNWRNREYAIVTVIPYYLDSSEIIGYELEVK</sequence>
<proteinExistence type="predicted"/>
<dbReference type="AlphaFoldDB" id="A0A1E8GKP5"/>
<dbReference type="Proteomes" id="UP000178622">
    <property type="component" value="Unassembled WGS sequence"/>
</dbReference>
<evidence type="ECO:0008006" key="3">
    <source>
        <dbReference type="Google" id="ProtNLM"/>
    </source>
</evidence>
<evidence type="ECO:0000313" key="1">
    <source>
        <dbReference type="EMBL" id="OFI48820.1"/>
    </source>
</evidence>
<dbReference type="InterPro" id="IPR019612">
    <property type="entry name" value="Minor_capsid_put"/>
</dbReference>
<comment type="caution">
    <text evidence="1">The sequence shown here is derived from an EMBL/GenBank/DDBJ whole genome shotgun (WGS) entry which is preliminary data.</text>
</comment>